<evidence type="ECO:0000313" key="6">
    <source>
        <dbReference type="EMBL" id="RKF65670.1"/>
    </source>
</evidence>
<dbReference type="GO" id="GO:0016407">
    <property type="term" value="F:acetyltransferase activity"/>
    <property type="evidence" value="ECO:0007669"/>
    <property type="project" value="InterPro"/>
</dbReference>
<dbReference type="InterPro" id="IPR001138">
    <property type="entry name" value="Zn2Cys6_DnaBD"/>
</dbReference>
<dbReference type="Pfam" id="PF00172">
    <property type="entry name" value="Zn_clus"/>
    <property type="match status" value="1"/>
</dbReference>
<gene>
    <name evidence="6" type="ORF">OnM2_004001</name>
</gene>
<evidence type="ECO:0000256" key="1">
    <source>
        <dbReference type="ARBA" id="ARBA00007274"/>
    </source>
</evidence>
<dbReference type="SMART" id="SM01266">
    <property type="entry name" value="Mac"/>
    <property type="match status" value="1"/>
</dbReference>
<dbReference type="InterPro" id="IPR011004">
    <property type="entry name" value="Trimer_LpxA-like_sf"/>
</dbReference>
<dbReference type="PANTHER" id="PTHR23416">
    <property type="entry name" value="SIALIC ACID SYNTHASE-RELATED"/>
    <property type="match status" value="1"/>
</dbReference>
<dbReference type="PANTHER" id="PTHR23416:SF76">
    <property type="entry name" value="ZN(II)2CYS6 TRANSCRIPTION FACTOR (EUROFUNG)"/>
    <property type="match status" value="1"/>
</dbReference>
<dbReference type="PROSITE" id="PS50048">
    <property type="entry name" value="ZN2_CY6_FUNGAL_2"/>
    <property type="match status" value="1"/>
</dbReference>
<dbReference type="SUPFAM" id="SSF57701">
    <property type="entry name" value="Zn2/Cys6 DNA-binding domain"/>
    <property type="match status" value="1"/>
</dbReference>
<organism evidence="6 7">
    <name type="scientific">Erysiphe neolycopersici</name>
    <dbReference type="NCBI Taxonomy" id="212602"/>
    <lineage>
        <taxon>Eukaryota</taxon>
        <taxon>Fungi</taxon>
        <taxon>Dikarya</taxon>
        <taxon>Ascomycota</taxon>
        <taxon>Pezizomycotina</taxon>
        <taxon>Leotiomycetes</taxon>
        <taxon>Erysiphales</taxon>
        <taxon>Erysiphaceae</taxon>
        <taxon>Erysiphe</taxon>
    </lineage>
</organism>
<dbReference type="CDD" id="cd03357">
    <property type="entry name" value="LbH_MAT_GAT"/>
    <property type="match status" value="1"/>
</dbReference>
<keyword evidence="2 6" id="KW-0808">Transferase</keyword>
<evidence type="ECO:0000256" key="3">
    <source>
        <dbReference type="ARBA" id="ARBA00023242"/>
    </source>
</evidence>
<dbReference type="Pfam" id="PF12464">
    <property type="entry name" value="Mac"/>
    <property type="match status" value="1"/>
</dbReference>
<dbReference type="OrthoDB" id="25818at2759"/>
<dbReference type="Gene3D" id="2.160.10.10">
    <property type="entry name" value="Hexapeptide repeat proteins"/>
    <property type="match status" value="1"/>
</dbReference>
<dbReference type="AlphaFoldDB" id="A0A420I7J0"/>
<name>A0A420I7J0_9PEZI</name>
<sequence length="666" mass="73838">MEGSDGKKSPNLIVSRFTAVNSIKGQKTSLGSILSPDEHFSGNDSSPRRSEGKSSSHMKLSLNQRIKPPVTQCLNPIENRVTASTNSENFTFRPAEISHKRRRSSSRCSNSYHGAKASASSTGQKSPVSSTGAILAPEEYTRPHINIYSRDKYPTEIQHRQYPTSAESRGQVQEPEAWSCIRQLHPYGSFSSDEQIARVLQRESHNLDAKKSQQEITIRGGKNDQASNFKPEVKKRKRNFSNRTKTGCMTCRRRKKKCDETKPTCNNCLRGGFTCTGYQTHDPSPKQGKKPAALSLQSKTKHESSPSVIVDSYASPSAVGYQQRQPLSGYCSPTLRVDSRDDHILGGEGYEQIPCNYSSSIQQLPSPKIASGSACLGQKFQYVHERTVPDSHLNRQESRIGDDQGTMILTTPSSIPQLLHPPVHGKTEHTSPQIAAQLAVPNIAPASRTYLPDEKIQTERPTQKEKMLTSRLYYPRDKELVQERERCKVACWRFNNSTNPNLGVSPDERARLFRDIVYPRLVGDDLYVEAPFSCDYGYNISIGDNVEIGKNCTILDVCEVKIGNRCHIGPNVDIYTASLPIDPKIRLGANGPQFGKKVTIKDDCWICGRVLILPGLTIGEGSIVGAGSVVTKDVPPYTLVRGSPAHVLRAISRNESKLILSMELDR</sequence>
<evidence type="ECO:0000256" key="2">
    <source>
        <dbReference type="ARBA" id="ARBA00022679"/>
    </source>
</evidence>
<protein>
    <submittedName>
        <fullName evidence="6">Putative bacterial transferase hexapeptide</fullName>
    </submittedName>
</protein>
<feature type="compositionally biased region" description="Polar residues" evidence="4">
    <location>
        <begin position="118"/>
        <end position="132"/>
    </location>
</feature>
<proteinExistence type="inferred from homology"/>
<dbReference type="SMART" id="SM00066">
    <property type="entry name" value="GAL4"/>
    <property type="match status" value="1"/>
</dbReference>
<feature type="domain" description="Zn(2)-C6 fungal-type" evidence="5">
    <location>
        <begin position="247"/>
        <end position="276"/>
    </location>
</feature>
<dbReference type="STRING" id="212602.A0A420I7J0"/>
<dbReference type="SUPFAM" id="SSF51161">
    <property type="entry name" value="Trimeric LpxA-like enzymes"/>
    <property type="match status" value="1"/>
</dbReference>
<evidence type="ECO:0000313" key="7">
    <source>
        <dbReference type="Proteomes" id="UP000286134"/>
    </source>
</evidence>
<accession>A0A420I7J0</accession>
<dbReference type="GO" id="GO:0008270">
    <property type="term" value="F:zinc ion binding"/>
    <property type="evidence" value="ECO:0007669"/>
    <property type="project" value="InterPro"/>
</dbReference>
<keyword evidence="3" id="KW-0539">Nucleus</keyword>
<dbReference type="InterPro" id="IPR051159">
    <property type="entry name" value="Hexapeptide_acetyltransf"/>
</dbReference>
<feature type="compositionally biased region" description="Basic and acidic residues" evidence="4">
    <location>
        <begin position="36"/>
        <end position="54"/>
    </location>
</feature>
<comment type="similarity">
    <text evidence="1">Belongs to the transferase hexapeptide repeat family.</text>
</comment>
<reference evidence="6 7" key="1">
    <citation type="journal article" date="2018" name="BMC Genomics">
        <title>Comparative genome analyses reveal sequence features reflecting distinct modes of host-adaptation between dicot and monocot powdery mildew.</title>
        <authorList>
            <person name="Wu Y."/>
            <person name="Ma X."/>
            <person name="Pan Z."/>
            <person name="Kale S.D."/>
            <person name="Song Y."/>
            <person name="King H."/>
            <person name="Zhang Q."/>
            <person name="Presley C."/>
            <person name="Deng X."/>
            <person name="Wei C.I."/>
            <person name="Xiao S."/>
        </authorList>
    </citation>
    <scope>NUCLEOTIDE SEQUENCE [LARGE SCALE GENOMIC DNA]</scope>
    <source>
        <strain evidence="6">UMSG2</strain>
    </source>
</reference>
<keyword evidence="7" id="KW-1185">Reference proteome</keyword>
<dbReference type="Pfam" id="PF14602">
    <property type="entry name" value="Hexapep_2"/>
    <property type="match status" value="1"/>
</dbReference>
<dbReference type="Proteomes" id="UP000286134">
    <property type="component" value="Unassembled WGS sequence"/>
</dbReference>
<dbReference type="InterPro" id="IPR036864">
    <property type="entry name" value="Zn2-C6_fun-type_DNA-bd_sf"/>
</dbReference>
<dbReference type="InterPro" id="IPR024688">
    <property type="entry name" value="Mac_dom"/>
</dbReference>
<feature type="region of interest" description="Disordered" evidence="4">
    <location>
        <begin position="92"/>
        <end position="133"/>
    </location>
</feature>
<feature type="region of interest" description="Disordered" evidence="4">
    <location>
        <begin position="281"/>
        <end position="307"/>
    </location>
</feature>
<evidence type="ECO:0000256" key="4">
    <source>
        <dbReference type="SAM" id="MobiDB-lite"/>
    </source>
</evidence>
<dbReference type="InterPro" id="IPR001451">
    <property type="entry name" value="Hexapep"/>
</dbReference>
<feature type="region of interest" description="Disordered" evidence="4">
    <location>
        <begin position="25"/>
        <end position="65"/>
    </location>
</feature>
<dbReference type="EMBL" id="MCFK01000458">
    <property type="protein sequence ID" value="RKF65670.1"/>
    <property type="molecule type" value="Genomic_DNA"/>
</dbReference>
<dbReference type="GO" id="GO:0008374">
    <property type="term" value="F:O-acyltransferase activity"/>
    <property type="evidence" value="ECO:0007669"/>
    <property type="project" value="TreeGrafter"/>
</dbReference>
<comment type="caution">
    <text evidence="6">The sequence shown here is derived from an EMBL/GenBank/DDBJ whole genome shotgun (WGS) entry which is preliminary data.</text>
</comment>
<dbReference type="Pfam" id="PF00132">
    <property type="entry name" value="Hexapep"/>
    <property type="match status" value="1"/>
</dbReference>
<dbReference type="GO" id="GO:0000981">
    <property type="term" value="F:DNA-binding transcription factor activity, RNA polymerase II-specific"/>
    <property type="evidence" value="ECO:0007669"/>
    <property type="project" value="InterPro"/>
</dbReference>
<dbReference type="PROSITE" id="PS00463">
    <property type="entry name" value="ZN2_CY6_FUNGAL_1"/>
    <property type="match status" value="1"/>
</dbReference>
<evidence type="ECO:0000259" key="5">
    <source>
        <dbReference type="PROSITE" id="PS50048"/>
    </source>
</evidence>
<dbReference type="Gene3D" id="4.10.240.10">
    <property type="entry name" value="Zn(2)-C6 fungal-type DNA-binding domain"/>
    <property type="match status" value="1"/>
</dbReference>
<dbReference type="CDD" id="cd00067">
    <property type="entry name" value="GAL4"/>
    <property type="match status" value="1"/>
</dbReference>